<proteinExistence type="predicted"/>
<dbReference type="Proteomes" id="UP000070558">
    <property type="component" value="Unassembled WGS sequence"/>
</dbReference>
<protein>
    <recommendedName>
        <fullName evidence="4">Co-chaperone YbbN</fullName>
    </recommendedName>
</protein>
<organism evidence="2 3">
    <name type="scientific">Gardnerella vaginalis</name>
    <dbReference type="NCBI Taxonomy" id="2702"/>
    <lineage>
        <taxon>Bacteria</taxon>
        <taxon>Bacillati</taxon>
        <taxon>Actinomycetota</taxon>
        <taxon>Actinomycetes</taxon>
        <taxon>Bifidobacteriales</taxon>
        <taxon>Bifidobacteriaceae</taxon>
        <taxon>Gardnerella</taxon>
    </lineage>
</organism>
<accession>A0A133NNN2</accession>
<dbReference type="RefSeq" id="WP_060787073.1">
    <property type="nucleotide sequence ID" value="NZ_KQ956819.1"/>
</dbReference>
<evidence type="ECO:0000313" key="3">
    <source>
        <dbReference type="Proteomes" id="UP000070558"/>
    </source>
</evidence>
<dbReference type="Gene3D" id="1.25.40.10">
    <property type="entry name" value="Tetratricopeptide repeat domain"/>
    <property type="match status" value="1"/>
</dbReference>
<evidence type="ECO:0008006" key="4">
    <source>
        <dbReference type="Google" id="ProtNLM"/>
    </source>
</evidence>
<feature type="compositionally biased region" description="Low complexity" evidence="1">
    <location>
        <begin position="188"/>
        <end position="198"/>
    </location>
</feature>
<dbReference type="OrthoDB" id="5181746at2"/>
<dbReference type="Gene3D" id="3.40.30.10">
    <property type="entry name" value="Glutaredoxin"/>
    <property type="match status" value="1"/>
</dbReference>
<gene>
    <name evidence="2" type="ORF">HMPREF3216_00923</name>
</gene>
<dbReference type="PATRIC" id="fig|2702.99.peg.902"/>
<evidence type="ECO:0000256" key="1">
    <source>
        <dbReference type="SAM" id="MobiDB-lite"/>
    </source>
</evidence>
<dbReference type="InterPro" id="IPR011990">
    <property type="entry name" value="TPR-like_helical_dom_sf"/>
</dbReference>
<dbReference type="EMBL" id="LRQA01000041">
    <property type="protein sequence ID" value="KXA17880.1"/>
    <property type="molecule type" value="Genomic_DNA"/>
</dbReference>
<dbReference type="AlphaFoldDB" id="A0A133NNN2"/>
<reference evidence="2 3" key="1">
    <citation type="submission" date="2016-01" db="EMBL/GenBank/DDBJ databases">
        <authorList>
            <person name="Oliw E.H."/>
        </authorList>
    </citation>
    <scope>NUCLEOTIDE SEQUENCE [LARGE SCALE GENOMIC DNA]</scope>
    <source>
        <strain evidence="2 3">GED7760B</strain>
    </source>
</reference>
<comment type="caution">
    <text evidence="2">The sequence shown here is derived from an EMBL/GenBank/DDBJ whole genome shotgun (WGS) entry which is preliminary data.</text>
</comment>
<dbReference type="Pfam" id="PF14561">
    <property type="entry name" value="TPR_20"/>
    <property type="match status" value="1"/>
</dbReference>
<dbReference type="SUPFAM" id="SSF48452">
    <property type="entry name" value="TPR-like"/>
    <property type="match status" value="1"/>
</dbReference>
<name>A0A133NNN2_GARVA</name>
<evidence type="ECO:0000313" key="2">
    <source>
        <dbReference type="EMBL" id="KXA17880.1"/>
    </source>
</evidence>
<dbReference type="InterPro" id="IPR036249">
    <property type="entry name" value="Thioredoxin-like_sf"/>
</dbReference>
<feature type="region of interest" description="Disordered" evidence="1">
    <location>
        <begin position="177"/>
        <end position="216"/>
    </location>
</feature>
<sequence length="349" mass="37102">MVDSQSMGMNPGGFSLAGAVDLEGVKRKAEALAKREAAEKSGKPQSKMPLAGGYVIDVNDQTFQAMVQTSVSFPIILLVWQKSDETSYDLAQNLADSITALDGRMQLARIDADQSPSIAQALRAQQLPAIYGLVGGRPMPICQGLPSADELQQICNEILPQLVKVAEKSGVAGTAPYVDSAESKADSSDSSDSSNSADADADDNSADSGDFSNVPPEHKAARAAAVSGDYALAASEYEKVLQANPNDLLAARERAKALLLSRNTNTNVEAVRKAAGDNPSDVSAQLAVADVDMIDGHIDDAFGRLLDFLASHKDCADAIKDRMLEYFAMLPAGDERLNRARRRLAILLY</sequence>
<dbReference type="SUPFAM" id="SSF52833">
    <property type="entry name" value="Thioredoxin-like"/>
    <property type="match status" value="1"/>
</dbReference>